<dbReference type="GO" id="GO:0004363">
    <property type="term" value="F:glutathione synthase activity"/>
    <property type="evidence" value="ECO:0007669"/>
    <property type="project" value="InterPro"/>
</dbReference>
<reference evidence="2 3" key="1">
    <citation type="submission" date="2020-01" db="EMBL/GenBank/DDBJ databases">
        <title>Genomes of bacteria type strains.</title>
        <authorList>
            <person name="Chen J."/>
            <person name="Zhu S."/>
            <person name="Yang J."/>
        </authorList>
    </citation>
    <scope>NUCLEOTIDE SEQUENCE [LARGE SCALE GENOMIC DNA]</scope>
    <source>
        <strain evidence="2 3">LMG 22958</strain>
    </source>
</reference>
<dbReference type="Proteomes" id="UP000478837">
    <property type="component" value="Unassembled WGS sequence"/>
</dbReference>
<feature type="domain" description="Prokaryotic glutathione synthetase ATP-binding" evidence="1">
    <location>
        <begin position="128"/>
        <end position="248"/>
    </location>
</feature>
<evidence type="ECO:0000313" key="2">
    <source>
        <dbReference type="EMBL" id="NDW22052.1"/>
    </source>
</evidence>
<evidence type="ECO:0000259" key="1">
    <source>
        <dbReference type="Pfam" id="PF02955"/>
    </source>
</evidence>
<keyword evidence="3" id="KW-1185">Reference proteome</keyword>
<dbReference type="PANTHER" id="PTHR39217:SF1">
    <property type="entry name" value="GLUTATHIONE SYNTHETASE"/>
    <property type="match status" value="1"/>
</dbReference>
<proteinExistence type="predicted"/>
<sequence>MPQVVFLSTDNLEAFFVYDELLIPYFNELGWSVTTLSWHEKNVDWNQFDYVVVRSTWDYQHHADTFAEVLEIIDKSSATLLNPLELIKWNFEKYYLKDLEAAGLPIVDTCWGSEFSPQHIEDAFANFATDEVVVKPTLSANADNTYRVSKASSMELMSSLINTFSSRSYMIQPFLPTIVEEGEYSLFYFGGIYSHSILKVPKSGDFRVQEEHGGRLLTVDASDEQQDVAQRALAAMPTEALYVRVDLVRQRDNWAIMELELIEPSLYFNLDAASPERFVKALCEVARCDGFNVDN</sequence>
<dbReference type="Gene3D" id="3.30.470.20">
    <property type="entry name" value="ATP-grasp fold, B domain"/>
    <property type="match status" value="1"/>
</dbReference>
<dbReference type="Gene3D" id="3.30.1490.20">
    <property type="entry name" value="ATP-grasp fold, A domain"/>
    <property type="match status" value="1"/>
</dbReference>
<dbReference type="PANTHER" id="PTHR39217">
    <property type="match status" value="1"/>
</dbReference>
<dbReference type="RefSeq" id="WP_163111923.1">
    <property type="nucleotide sequence ID" value="NZ_JAAAWP010000006.1"/>
</dbReference>
<dbReference type="AlphaFoldDB" id="A0A6L9MV23"/>
<name>A0A6L9MV23_9ALTE</name>
<dbReference type="GO" id="GO:0005524">
    <property type="term" value="F:ATP binding"/>
    <property type="evidence" value="ECO:0007669"/>
    <property type="project" value="InterPro"/>
</dbReference>
<dbReference type="InterPro" id="IPR053191">
    <property type="entry name" value="DcsG_Biosynth_Enzyme"/>
</dbReference>
<dbReference type="InterPro" id="IPR004218">
    <property type="entry name" value="GSHS_ATP-bd"/>
</dbReference>
<dbReference type="EMBL" id="JAAAWP010000006">
    <property type="protein sequence ID" value="NDW22052.1"/>
    <property type="molecule type" value="Genomic_DNA"/>
</dbReference>
<accession>A0A6L9MV23</accession>
<evidence type="ECO:0000313" key="3">
    <source>
        <dbReference type="Proteomes" id="UP000478837"/>
    </source>
</evidence>
<comment type="caution">
    <text evidence="2">The sequence shown here is derived from an EMBL/GenBank/DDBJ whole genome shotgun (WGS) entry which is preliminary data.</text>
</comment>
<organism evidence="2 3">
    <name type="scientific">Alteromonas hispanica</name>
    <dbReference type="NCBI Taxonomy" id="315421"/>
    <lineage>
        <taxon>Bacteria</taxon>
        <taxon>Pseudomonadati</taxon>
        <taxon>Pseudomonadota</taxon>
        <taxon>Gammaproteobacteria</taxon>
        <taxon>Alteromonadales</taxon>
        <taxon>Alteromonadaceae</taxon>
        <taxon>Alteromonas/Salinimonas group</taxon>
        <taxon>Alteromonas</taxon>
    </lineage>
</organism>
<protein>
    <recommendedName>
        <fullName evidence="1">Prokaryotic glutathione synthetase ATP-binding domain-containing protein</fullName>
    </recommendedName>
</protein>
<gene>
    <name evidence="2" type="ORF">GTW09_11005</name>
</gene>
<dbReference type="Gene3D" id="3.40.50.20">
    <property type="match status" value="1"/>
</dbReference>
<dbReference type="SUPFAM" id="SSF56059">
    <property type="entry name" value="Glutathione synthetase ATP-binding domain-like"/>
    <property type="match status" value="1"/>
</dbReference>
<dbReference type="Pfam" id="PF02955">
    <property type="entry name" value="GSH-S_ATP"/>
    <property type="match status" value="1"/>
</dbReference>
<dbReference type="InterPro" id="IPR013815">
    <property type="entry name" value="ATP_grasp_subdomain_1"/>
</dbReference>